<keyword evidence="2" id="KW-0238">DNA-binding</keyword>
<proteinExistence type="predicted"/>
<accession>A0A844W4K8</accession>
<dbReference type="Pfam" id="PF12852">
    <property type="entry name" value="Cupin_6"/>
    <property type="match status" value="1"/>
</dbReference>
<dbReference type="Proteomes" id="UP000443843">
    <property type="component" value="Unassembled WGS sequence"/>
</dbReference>
<evidence type="ECO:0000256" key="4">
    <source>
        <dbReference type="SAM" id="MobiDB-lite"/>
    </source>
</evidence>
<protein>
    <submittedName>
        <fullName evidence="6">Helix-turn-helix domain-containing protein</fullName>
    </submittedName>
</protein>
<dbReference type="SMART" id="SM00342">
    <property type="entry name" value="HTH_ARAC"/>
    <property type="match status" value="1"/>
</dbReference>
<feature type="domain" description="HTH araC/xylS-type" evidence="5">
    <location>
        <begin position="193"/>
        <end position="291"/>
    </location>
</feature>
<keyword evidence="1" id="KW-0805">Transcription regulation</keyword>
<keyword evidence="7" id="KW-1185">Reference proteome</keyword>
<dbReference type="InterPro" id="IPR020449">
    <property type="entry name" value="Tscrpt_reg_AraC-type_HTH"/>
</dbReference>
<dbReference type="InterPro" id="IPR018062">
    <property type="entry name" value="HTH_AraC-typ_CS"/>
</dbReference>
<dbReference type="Pfam" id="PF12833">
    <property type="entry name" value="HTH_18"/>
    <property type="match status" value="1"/>
</dbReference>
<keyword evidence="3" id="KW-0804">Transcription</keyword>
<evidence type="ECO:0000256" key="1">
    <source>
        <dbReference type="ARBA" id="ARBA00023015"/>
    </source>
</evidence>
<evidence type="ECO:0000313" key="6">
    <source>
        <dbReference type="EMBL" id="MWB77644.1"/>
    </source>
</evidence>
<dbReference type="AlphaFoldDB" id="A0A844W4K8"/>
<evidence type="ECO:0000256" key="2">
    <source>
        <dbReference type="ARBA" id="ARBA00023125"/>
    </source>
</evidence>
<dbReference type="PROSITE" id="PS01124">
    <property type="entry name" value="HTH_ARAC_FAMILY_2"/>
    <property type="match status" value="1"/>
</dbReference>
<reference evidence="6 7" key="1">
    <citation type="submission" date="2019-11" db="EMBL/GenBank/DDBJ databases">
        <title>Pseudooceanicola pacifica sp. nov., isolated from deep-sea sediment of the Pacific Ocean.</title>
        <authorList>
            <person name="Lyu L."/>
        </authorList>
    </citation>
    <scope>NUCLEOTIDE SEQUENCE [LARGE SCALE GENOMIC DNA]</scope>
    <source>
        <strain evidence="6 7">216_PA32_1</strain>
    </source>
</reference>
<dbReference type="PRINTS" id="PR00032">
    <property type="entry name" value="HTHARAC"/>
</dbReference>
<dbReference type="Gene3D" id="1.10.10.60">
    <property type="entry name" value="Homeodomain-like"/>
    <property type="match status" value="2"/>
</dbReference>
<sequence length="314" mass="34784">MEILTNWLAPAIGRLLRVHHARTGGEWGVEITSRQTVMLRFMLAGGCWVTPDKQEPFRFEAGDVLIVRAIPHCLSSAVGFAGQSVEAFNSSQLGYDGPITDEFICAAFDTDYAQATFPPLRPIIYVPAAQIAESKRFASIINAVREECQSPEVASEVMLKHLMEALLLCTLRSYFERAGNEEWIASMIDPLVVKALQMMHDDFGRRWTVESLASSVGSSRAVFARRFAQEVGMPPLTYLSDMRMKIAARSLANRSEALSKVALSVGYESEAAFSRAFKRVFGLPPDEFRRLDRDTIKRADGTSGLETKPGDPLA</sequence>
<dbReference type="InterPro" id="IPR032783">
    <property type="entry name" value="AraC_lig"/>
</dbReference>
<gene>
    <name evidence="6" type="ORF">GLS40_06380</name>
</gene>
<evidence type="ECO:0000259" key="5">
    <source>
        <dbReference type="PROSITE" id="PS01124"/>
    </source>
</evidence>
<dbReference type="SUPFAM" id="SSF46689">
    <property type="entry name" value="Homeodomain-like"/>
    <property type="match status" value="2"/>
</dbReference>
<comment type="caution">
    <text evidence="6">The sequence shown here is derived from an EMBL/GenBank/DDBJ whole genome shotgun (WGS) entry which is preliminary data.</text>
</comment>
<feature type="region of interest" description="Disordered" evidence="4">
    <location>
        <begin position="292"/>
        <end position="314"/>
    </location>
</feature>
<name>A0A844W4K8_9RHOB</name>
<dbReference type="PROSITE" id="PS00041">
    <property type="entry name" value="HTH_ARAC_FAMILY_1"/>
    <property type="match status" value="1"/>
</dbReference>
<evidence type="ECO:0000313" key="7">
    <source>
        <dbReference type="Proteomes" id="UP000443843"/>
    </source>
</evidence>
<dbReference type="PANTHER" id="PTHR46796:SF13">
    <property type="entry name" value="HTH-TYPE TRANSCRIPTIONAL ACTIVATOR RHAS"/>
    <property type="match status" value="1"/>
</dbReference>
<evidence type="ECO:0000256" key="3">
    <source>
        <dbReference type="ARBA" id="ARBA00023163"/>
    </source>
</evidence>
<organism evidence="6 7">
    <name type="scientific">Pseudooceanicola pacificus</name>
    <dbReference type="NCBI Taxonomy" id="2676438"/>
    <lineage>
        <taxon>Bacteria</taxon>
        <taxon>Pseudomonadati</taxon>
        <taxon>Pseudomonadota</taxon>
        <taxon>Alphaproteobacteria</taxon>
        <taxon>Rhodobacterales</taxon>
        <taxon>Paracoccaceae</taxon>
        <taxon>Pseudooceanicola</taxon>
    </lineage>
</organism>
<dbReference type="InterPro" id="IPR009057">
    <property type="entry name" value="Homeodomain-like_sf"/>
</dbReference>
<dbReference type="InterPro" id="IPR018060">
    <property type="entry name" value="HTH_AraC"/>
</dbReference>
<dbReference type="EMBL" id="WNXQ01000003">
    <property type="protein sequence ID" value="MWB77644.1"/>
    <property type="molecule type" value="Genomic_DNA"/>
</dbReference>
<dbReference type="RefSeq" id="WP_160381915.1">
    <property type="nucleotide sequence ID" value="NZ_WNXQ01000003.1"/>
</dbReference>
<dbReference type="PANTHER" id="PTHR46796">
    <property type="entry name" value="HTH-TYPE TRANSCRIPTIONAL ACTIVATOR RHAS-RELATED"/>
    <property type="match status" value="1"/>
</dbReference>
<dbReference type="GO" id="GO:0003700">
    <property type="term" value="F:DNA-binding transcription factor activity"/>
    <property type="evidence" value="ECO:0007669"/>
    <property type="project" value="InterPro"/>
</dbReference>
<dbReference type="InterPro" id="IPR050204">
    <property type="entry name" value="AraC_XylS_family_regulators"/>
</dbReference>
<dbReference type="GO" id="GO:0043565">
    <property type="term" value="F:sequence-specific DNA binding"/>
    <property type="evidence" value="ECO:0007669"/>
    <property type="project" value="InterPro"/>
</dbReference>